<feature type="region of interest" description="Disordered" evidence="1">
    <location>
        <begin position="50"/>
        <end position="78"/>
    </location>
</feature>
<reference evidence="2 3" key="1">
    <citation type="submission" date="2016-07" db="EMBL/GenBank/DDBJ databases">
        <title>Pervasive Adenine N6-methylation of Active Genes in Fungi.</title>
        <authorList>
            <consortium name="DOE Joint Genome Institute"/>
            <person name="Mondo S.J."/>
            <person name="Dannebaum R.O."/>
            <person name="Kuo R.C."/>
            <person name="Labutti K."/>
            <person name="Haridas S."/>
            <person name="Kuo A."/>
            <person name="Salamov A."/>
            <person name="Ahrendt S.R."/>
            <person name="Lipzen A."/>
            <person name="Sullivan W."/>
            <person name="Andreopoulos W.B."/>
            <person name="Clum A."/>
            <person name="Lindquist E."/>
            <person name="Daum C."/>
            <person name="Ramamoorthy G.K."/>
            <person name="Gryganskyi A."/>
            <person name="Culley D."/>
            <person name="Magnuson J.K."/>
            <person name="James T.Y."/>
            <person name="O'Malley M.A."/>
            <person name="Stajich J.E."/>
            <person name="Spatafora J.W."/>
            <person name="Visel A."/>
            <person name="Grigoriev I.V."/>
        </authorList>
    </citation>
    <scope>NUCLEOTIDE SEQUENCE [LARGE SCALE GENOMIC DNA]</scope>
    <source>
        <strain evidence="2 3">PL171</strain>
    </source>
</reference>
<keyword evidence="3" id="KW-1185">Reference proteome</keyword>
<comment type="caution">
    <text evidence="2">The sequence shown here is derived from an EMBL/GenBank/DDBJ whole genome shotgun (WGS) entry which is preliminary data.</text>
</comment>
<evidence type="ECO:0000313" key="2">
    <source>
        <dbReference type="EMBL" id="ORZ32426.1"/>
    </source>
</evidence>
<gene>
    <name evidence="2" type="ORF">BCR44DRAFT_1440179</name>
</gene>
<accession>A0A1Y2HCX4</accession>
<evidence type="ECO:0000313" key="3">
    <source>
        <dbReference type="Proteomes" id="UP000193411"/>
    </source>
</evidence>
<dbReference type="EMBL" id="MCFL01000046">
    <property type="protein sequence ID" value="ORZ32426.1"/>
    <property type="molecule type" value="Genomic_DNA"/>
</dbReference>
<organism evidence="2 3">
    <name type="scientific">Catenaria anguillulae PL171</name>
    <dbReference type="NCBI Taxonomy" id="765915"/>
    <lineage>
        <taxon>Eukaryota</taxon>
        <taxon>Fungi</taxon>
        <taxon>Fungi incertae sedis</taxon>
        <taxon>Blastocladiomycota</taxon>
        <taxon>Blastocladiomycetes</taxon>
        <taxon>Blastocladiales</taxon>
        <taxon>Catenariaceae</taxon>
        <taxon>Catenaria</taxon>
    </lineage>
</organism>
<dbReference type="AlphaFoldDB" id="A0A1Y2HCX4"/>
<feature type="region of interest" description="Disordered" evidence="1">
    <location>
        <begin position="1"/>
        <end position="31"/>
    </location>
</feature>
<protein>
    <submittedName>
        <fullName evidence="2">Uncharacterized protein</fullName>
    </submittedName>
</protein>
<sequence>MNPCVLPSMITGSNQQRPSRRQEAKTRKKRKYNNNVRFLEWRHVTCYRYRSAPPTRRSPSVASGRSESKCGPQSKSKR</sequence>
<evidence type="ECO:0000256" key="1">
    <source>
        <dbReference type="SAM" id="MobiDB-lite"/>
    </source>
</evidence>
<dbReference type="Proteomes" id="UP000193411">
    <property type="component" value="Unassembled WGS sequence"/>
</dbReference>
<proteinExistence type="predicted"/>
<name>A0A1Y2HCX4_9FUNG</name>
<feature type="compositionally biased region" description="Polar residues" evidence="1">
    <location>
        <begin position="57"/>
        <end position="78"/>
    </location>
</feature>